<evidence type="ECO:0000313" key="3">
    <source>
        <dbReference type="Proteomes" id="UP001159405"/>
    </source>
</evidence>
<evidence type="ECO:0000256" key="1">
    <source>
        <dbReference type="SAM" id="MobiDB-lite"/>
    </source>
</evidence>
<organism evidence="2 3">
    <name type="scientific">Porites lobata</name>
    <dbReference type="NCBI Taxonomy" id="104759"/>
    <lineage>
        <taxon>Eukaryota</taxon>
        <taxon>Metazoa</taxon>
        <taxon>Cnidaria</taxon>
        <taxon>Anthozoa</taxon>
        <taxon>Hexacorallia</taxon>
        <taxon>Scleractinia</taxon>
        <taxon>Fungiina</taxon>
        <taxon>Poritidae</taxon>
        <taxon>Porites</taxon>
    </lineage>
</organism>
<feature type="compositionally biased region" description="Gly residues" evidence="1">
    <location>
        <begin position="28"/>
        <end position="40"/>
    </location>
</feature>
<proteinExistence type="predicted"/>
<comment type="caution">
    <text evidence="2">The sequence shown here is derived from an EMBL/GenBank/DDBJ whole genome shotgun (WGS) entry which is preliminary data.</text>
</comment>
<name>A0ABN8NEH1_9CNID</name>
<dbReference type="EMBL" id="CALNXK010000015">
    <property type="protein sequence ID" value="CAH3046998.1"/>
    <property type="molecule type" value="Genomic_DNA"/>
</dbReference>
<feature type="non-terminal residue" evidence="2">
    <location>
        <position position="439"/>
    </location>
</feature>
<accession>A0ABN8NEH1</accession>
<evidence type="ECO:0000313" key="2">
    <source>
        <dbReference type="EMBL" id="CAH3046998.1"/>
    </source>
</evidence>
<keyword evidence="3" id="KW-1185">Reference proteome</keyword>
<sequence>MTLRYRKQMGQTTLKTCGGTGAQPAQNGKGGKGGEGGQGGRGVKCDLGSSYMREWGTEYFCEGEYTERARKGDTGNNGAAGSTPTVKGNDGTVSKELIQYGLLDVPSKKKFPAELLLIIRRQAVDLLLGDRDNQKGRDALRFIKDVATGRDDVKDIKKDAERKLAFLDVEGFDIFGKNSLFAPLIRWETFYKDIDNIKKAAGDYEKAFNDIITSVNNKKDLKQMASKFSDITTRQVRAQRNRLIAARNVDESEKRMYIKAIKSEEQRMKGILTTIMNLLPEAYQKTKNKLDAEQFLAVLQGITGFSGAVAGKDPFAFIDSAVGIMDYEINKPCLKSLGTIRKNLKKWLTFGNEYKPLKDSNISKEKLAADLVCLLEEAARPRDVAPLKAEIESYFIVGGARIDMIGKVVEIDNNIGTNNFDIPLLEKTEKGIIAAGKSK</sequence>
<gene>
    <name evidence="2" type="ORF">PLOB_00009981</name>
</gene>
<feature type="region of interest" description="Disordered" evidence="1">
    <location>
        <begin position="1"/>
        <end position="40"/>
    </location>
</feature>
<dbReference type="Proteomes" id="UP001159405">
    <property type="component" value="Unassembled WGS sequence"/>
</dbReference>
<reference evidence="2 3" key="1">
    <citation type="submission" date="2022-05" db="EMBL/GenBank/DDBJ databases">
        <authorList>
            <consortium name="Genoscope - CEA"/>
            <person name="William W."/>
        </authorList>
    </citation>
    <scope>NUCLEOTIDE SEQUENCE [LARGE SCALE GENOMIC DNA]</scope>
</reference>
<protein>
    <submittedName>
        <fullName evidence="2">Uncharacterized protein</fullName>
    </submittedName>
</protein>